<proteinExistence type="predicted"/>
<keyword evidence="4" id="KW-1185">Reference proteome</keyword>
<evidence type="ECO:0000313" key="3">
    <source>
        <dbReference type="EMBL" id="KAB2804289.1"/>
    </source>
</evidence>
<dbReference type="Proteomes" id="UP000468650">
    <property type="component" value="Unassembled WGS sequence"/>
</dbReference>
<gene>
    <name evidence="3" type="ORF">F8C67_14205</name>
</gene>
<dbReference type="AlphaFoldDB" id="A0A6N6RIP2"/>
<evidence type="ECO:0000256" key="1">
    <source>
        <dbReference type="ARBA" id="ARBA00022729"/>
    </source>
</evidence>
<sequence length="525" mass="59098">MQIDTLSLMTSSLAQLVRFFQGRSKLLLLIVVVSLSFHCEGQEIDIRYSHDDYVSGMHTMYLDGSIYYVKSIASGFEYRSAYQDWLIKSDLNLNPVDSINLYRDSADLSLITSISSYSDTIECIYLKYHAGACWYETKIDYYDTSFNYLGQIELGDSANSVSLVGSIAGWNGNRYYYGYAVSCPSFSEKPIIVEKLRNGNTRFDTINVVIQRGAVRAMIKHDSGYVAILYIHNTLGFEWVVLDDSLSHQSSGATALNDFVITDLIGLTEVNGDLVLIGPSVNYRILPFARDYWNTSVLKFNASSGVQSIDTLHVDGEFNFDISGNGTIGAGMDAFDGTKKDSAIFVQSNTQVLTWEWSNPWKNTIFIYNYNLQSGMLNWQSEYRIEGIIGSNASVSTLPRNRVLVSNYEFVRDSLNPTAYNLQLHLMILDSTGRISLEKTHHPPILEAIVSPNPAKDFIKVSVEESTGLRNLKYTIMDVQGRIVQSGVLNTSGVIEFGHRINSGYYLLELSSRRRHRIDKIQVNR</sequence>
<dbReference type="InterPro" id="IPR026444">
    <property type="entry name" value="Secre_tail"/>
</dbReference>
<feature type="domain" description="Secretion system C-terminal sorting" evidence="2">
    <location>
        <begin position="451"/>
        <end position="522"/>
    </location>
</feature>
<protein>
    <submittedName>
        <fullName evidence="3">T9SS type A sorting domain-containing protein</fullName>
    </submittedName>
</protein>
<reference evidence="3 4" key="1">
    <citation type="submission" date="2019-09" db="EMBL/GenBank/DDBJ databases">
        <title>Genomes of family Cryomorphaceae.</title>
        <authorList>
            <person name="Bowman J.P."/>
        </authorList>
    </citation>
    <scope>NUCLEOTIDE SEQUENCE [LARGE SCALE GENOMIC DNA]</scope>
    <source>
        <strain evidence="3 4">LMG 25704</strain>
    </source>
</reference>
<accession>A0A6N6RIP2</accession>
<dbReference type="RefSeq" id="WP_170266485.1">
    <property type="nucleotide sequence ID" value="NZ_WBVO01000021.1"/>
</dbReference>
<comment type="caution">
    <text evidence="3">The sequence shown here is derived from an EMBL/GenBank/DDBJ whole genome shotgun (WGS) entry which is preliminary data.</text>
</comment>
<organism evidence="3 4">
    <name type="scientific">Phaeocystidibacter luteus</name>
    <dbReference type="NCBI Taxonomy" id="911197"/>
    <lineage>
        <taxon>Bacteria</taxon>
        <taxon>Pseudomonadati</taxon>
        <taxon>Bacteroidota</taxon>
        <taxon>Flavobacteriia</taxon>
        <taxon>Flavobacteriales</taxon>
        <taxon>Phaeocystidibacteraceae</taxon>
        <taxon>Phaeocystidibacter</taxon>
    </lineage>
</organism>
<evidence type="ECO:0000259" key="2">
    <source>
        <dbReference type="Pfam" id="PF18962"/>
    </source>
</evidence>
<dbReference type="Pfam" id="PF18962">
    <property type="entry name" value="Por_Secre_tail"/>
    <property type="match status" value="1"/>
</dbReference>
<dbReference type="EMBL" id="WBVO01000021">
    <property type="protein sequence ID" value="KAB2804289.1"/>
    <property type="molecule type" value="Genomic_DNA"/>
</dbReference>
<keyword evidence="1" id="KW-0732">Signal</keyword>
<name>A0A6N6RIP2_9FLAO</name>
<evidence type="ECO:0000313" key="4">
    <source>
        <dbReference type="Proteomes" id="UP000468650"/>
    </source>
</evidence>